<dbReference type="Gene3D" id="3.40.50.2000">
    <property type="entry name" value="Glycogen Phosphorylase B"/>
    <property type="match status" value="1"/>
</dbReference>
<evidence type="ECO:0008006" key="4">
    <source>
        <dbReference type="Google" id="ProtNLM"/>
    </source>
</evidence>
<dbReference type="Proteomes" id="UP001364156">
    <property type="component" value="Chromosome"/>
</dbReference>
<evidence type="ECO:0000256" key="1">
    <source>
        <dbReference type="SAM" id="MobiDB-lite"/>
    </source>
</evidence>
<dbReference type="SUPFAM" id="SSF53756">
    <property type="entry name" value="UDP-Glycosyltransferase/glycogen phosphorylase"/>
    <property type="match status" value="1"/>
</dbReference>
<organism evidence="2 3">
    <name type="scientific">Roseovarius phycicola</name>
    <dbReference type="NCBI Taxonomy" id="3080976"/>
    <lineage>
        <taxon>Bacteria</taxon>
        <taxon>Pseudomonadati</taxon>
        <taxon>Pseudomonadota</taxon>
        <taxon>Alphaproteobacteria</taxon>
        <taxon>Rhodobacterales</taxon>
        <taxon>Roseobacteraceae</taxon>
        <taxon>Roseovarius</taxon>
    </lineage>
</organism>
<name>A0ABZ2HS29_9RHOB</name>
<feature type="compositionally biased region" description="Low complexity" evidence="1">
    <location>
        <begin position="382"/>
        <end position="397"/>
    </location>
</feature>
<dbReference type="RefSeq" id="WP_338550899.1">
    <property type="nucleotide sequence ID" value="NZ_CP146069.1"/>
</dbReference>
<accession>A0ABZ2HS29</accession>
<protein>
    <recommendedName>
        <fullName evidence="4">Glycosyl transferase</fullName>
    </recommendedName>
</protein>
<evidence type="ECO:0000313" key="3">
    <source>
        <dbReference type="Proteomes" id="UP001364156"/>
    </source>
</evidence>
<feature type="region of interest" description="Disordered" evidence="1">
    <location>
        <begin position="376"/>
        <end position="397"/>
    </location>
</feature>
<dbReference type="EMBL" id="CP146069">
    <property type="protein sequence ID" value="WWR48075.1"/>
    <property type="molecule type" value="Genomic_DNA"/>
</dbReference>
<keyword evidence="3" id="KW-1185">Reference proteome</keyword>
<proteinExistence type="predicted"/>
<reference evidence="2 3" key="1">
    <citation type="submission" date="2023-10" db="EMBL/GenBank/DDBJ databases">
        <title>Roseovarius strain S88 nov., isolated from a marine algae.</title>
        <authorList>
            <person name="Lee M.W."/>
            <person name="Lee J.K."/>
            <person name="Kim J.M."/>
            <person name="Choi D.G."/>
            <person name="Baek J.H."/>
            <person name="Bayburt H."/>
            <person name="Jung J.J."/>
            <person name="Han D.M."/>
            <person name="Jeon C.O."/>
        </authorList>
    </citation>
    <scope>NUCLEOTIDE SEQUENCE [LARGE SCALE GENOMIC DNA]</scope>
    <source>
        <strain evidence="2 3">S88</strain>
    </source>
</reference>
<evidence type="ECO:0000313" key="2">
    <source>
        <dbReference type="EMBL" id="WWR48075.1"/>
    </source>
</evidence>
<sequence length="397" mass="44371">MRDARRPIRLAYFAHDWGDAAIKRRVAGFARDGIDVAGFASYRTDLARPDWVVTDLGRTYDNGYLHRVRAVLQGAKKAQVPALADADLIVARNLDMLLTALLARRRARLSTPVIYECLDIHRLVARRDRIGALFRAIERRALRHCVGHWVSSPAFLSAHFERYYPDAGGAQVLENRLQTRIGPRPDDVTDKSSKLRIGWFGNLRCARSLKLLCSLSKQFEGRVEVILRGYPAEAELPDFHQIIAAHPNLTYGGRYRWPDELAALYAQVDMVWAGDFMDAGLNSQWLLPNRLYEGGWYGCPPIAPASSQTGQWISGHASGIVIKEPLERTLPSVVSRILEDRSLVHKARQTLLELPDEVFVEPIGTLRMLVDAAITQDPPPTQTASSEQTTSSIASSV</sequence>
<gene>
    <name evidence="2" type="ORF">RZ517_07875</name>
</gene>